<dbReference type="InterPro" id="IPR036322">
    <property type="entry name" value="WD40_repeat_dom_sf"/>
</dbReference>
<dbReference type="EMBL" id="HBIB01026668">
    <property type="protein sequence ID" value="CAE0255010.1"/>
    <property type="molecule type" value="Transcribed_RNA"/>
</dbReference>
<dbReference type="SUPFAM" id="SSF50978">
    <property type="entry name" value="WD40 repeat-like"/>
    <property type="match status" value="1"/>
</dbReference>
<keyword evidence="4" id="KW-0677">Repeat</keyword>
<evidence type="ECO:0000256" key="1">
    <source>
        <dbReference type="ARBA" id="ARBA00004604"/>
    </source>
</evidence>
<reference evidence="9" key="1">
    <citation type="submission" date="2021-01" db="EMBL/GenBank/DDBJ databases">
        <authorList>
            <person name="Corre E."/>
            <person name="Pelletier E."/>
            <person name="Niang G."/>
            <person name="Scheremetjew M."/>
            <person name="Finn R."/>
            <person name="Kale V."/>
            <person name="Holt S."/>
            <person name="Cochrane G."/>
            <person name="Meng A."/>
            <person name="Brown T."/>
            <person name="Cohen L."/>
        </authorList>
    </citation>
    <scope>NUCLEOTIDE SEQUENCE</scope>
    <source>
        <strain evidence="9">NIES-2562</strain>
    </source>
</reference>
<gene>
    <name evidence="9" type="ORF">PBIL07802_LOCUS17262</name>
</gene>
<dbReference type="AlphaFoldDB" id="A0A7S3DE57"/>
<evidence type="ECO:0000259" key="8">
    <source>
        <dbReference type="SMART" id="SM01033"/>
    </source>
</evidence>
<evidence type="ECO:0000256" key="7">
    <source>
        <dbReference type="SAM" id="MobiDB-lite"/>
    </source>
</evidence>
<dbReference type="GO" id="GO:0030686">
    <property type="term" value="C:90S preribosome"/>
    <property type="evidence" value="ECO:0007669"/>
    <property type="project" value="TreeGrafter"/>
</dbReference>
<dbReference type="PROSITE" id="PS50082">
    <property type="entry name" value="WD_REPEATS_2"/>
    <property type="match status" value="1"/>
</dbReference>
<dbReference type="InterPro" id="IPR012952">
    <property type="entry name" value="BING4_C_dom"/>
</dbReference>
<protein>
    <recommendedName>
        <fullName evidence="8">BING4 C-terminal domain-containing protein</fullName>
    </recommendedName>
</protein>
<dbReference type="PROSITE" id="PS50294">
    <property type="entry name" value="WD_REPEATS_REGION"/>
    <property type="match status" value="1"/>
</dbReference>
<dbReference type="PANTHER" id="PTHR14085">
    <property type="entry name" value="WD-REPEAT PROTEIN BING4"/>
    <property type="match status" value="1"/>
</dbReference>
<dbReference type="FunFam" id="2.130.10.10:FF:000378">
    <property type="entry name" value="U3 small nucleolar RNA-associated protein 7"/>
    <property type="match status" value="1"/>
</dbReference>
<evidence type="ECO:0000256" key="6">
    <source>
        <dbReference type="PROSITE-ProRule" id="PRU00221"/>
    </source>
</evidence>
<accession>A0A7S3DE57</accession>
<dbReference type="PANTHER" id="PTHR14085:SF3">
    <property type="entry name" value="WD REPEAT-CONTAINING PROTEIN 46"/>
    <property type="match status" value="1"/>
</dbReference>
<feature type="domain" description="BING4 C-terminal" evidence="8">
    <location>
        <begin position="332"/>
        <end position="411"/>
    </location>
</feature>
<dbReference type="Pfam" id="PF08149">
    <property type="entry name" value="BING4CT"/>
    <property type="match status" value="1"/>
</dbReference>
<organism evidence="9">
    <name type="scientific">Palpitomonas bilix</name>
    <dbReference type="NCBI Taxonomy" id="652834"/>
    <lineage>
        <taxon>Eukaryota</taxon>
        <taxon>Eukaryota incertae sedis</taxon>
    </lineage>
</organism>
<evidence type="ECO:0000256" key="4">
    <source>
        <dbReference type="ARBA" id="ARBA00022737"/>
    </source>
</evidence>
<dbReference type="Pfam" id="PF00400">
    <property type="entry name" value="WD40"/>
    <property type="match status" value="1"/>
</dbReference>
<dbReference type="Gene3D" id="2.130.10.10">
    <property type="entry name" value="YVTN repeat-like/Quinoprotein amine dehydrogenase"/>
    <property type="match status" value="1"/>
</dbReference>
<keyword evidence="5" id="KW-0539">Nucleus</keyword>
<dbReference type="SMART" id="SM00320">
    <property type="entry name" value="WD40"/>
    <property type="match status" value="5"/>
</dbReference>
<dbReference type="PROSITE" id="PS00678">
    <property type="entry name" value="WD_REPEATS_1"/>
    <property type="match status" value="1"/>
</dbReference>
<feature type="repeat" description="WD" evidence="6">
    <location>
        <begin position="251"/>
        <end position="292"/>
    </location>
</feature>
<feature type="region of interest" description="Disordered" evidence="7">
    <location>
        <begin position="440"/>
        <end position="507"/>
    </location>
</feature>
<dbReference type="GO" id="GO:0000462">
    <property type="term" value="P:maturation of SSU-rRNA from tricistronic rRNA transcript (SSU-rRNA, 5.8S rRNA, LSU-rRNA)"/>
    <property type="evidence" value="ECO:0007669"/>
    <property type="project" value="TreeGrafter"/>
</dbReference>
<dbReference type="SMART" id="SM01033">
    <property type="entry name" value="BING4CT"/>
    <property type="match status" value="1"/>
</dbReference>
<evidence type="ECO:0000256" key="3">
    <source>
        <dbReference type="ARBA" id="ARBA00022574"/>
    </source>
</evidence>
<feature type="compositionally biased region" description="Basic and acidic residues" evidence="7">
    <location>
        <begin position="468"/>
        <end position="496"/>
    </location>
</feature>
<evidence type="ECO:0000256" key="5">
    <source>
        <dbReference type="ARBA" id="ARBA00023242"/>
    </source>
</evidence>
<sequence>MSSKVKKFRRGQRVPVKSVKDKKLKAKLAKVEKTIEETEILNAMNDIALPEEAGFLEAEGREKTYKYTQDEIKQNVDEQSASKIFDLDLDAFGPYSMDFTRNGRYLLLGGEKGHVALMDWSRHHLVKEFNVQDRVRDVHFLHNETMFAVAQKKYVYIYDKQGVELHALKHHLDPLALDFLSFHFLLTSIGETGMLKYQDVSTGQVVAELKTKLGRTKVMRHNPYNAVMHVGHANGVVTMWSPNMTTPLVKMMCHKGPITSLAVRKDGHQMATTGLDGQMKIWDLRNYKVLQEYFTTSPACSVDFAQKDVVAVGFNSHVQLWQSPGGSKQNAPYLTHRLPGKQVGKVRFCPYEDVLGISHSRGYSSIMVPGSGEPNFDAFEANPFQNKKQRQEAEVRGLLEKLRPEMIVLDPTEIGGVNEEKGKIVQQQEDAKRAEKMAEKKAKLDARKRMRGRSGSKKRYLRKQQGIVDEKKQKILEEREEREKKEKEEKRKKMLGDQHGAALSRFI</sequence>
<dbReference type="GO" id="GO:0032040">
    <property type="term" value="C:small-subunit processome"/>
    <property type="evidence" value="ECO:0007669"/>
    <property type="project" value="TreeGrafter"/>
</dbReference>
<dbReference type="InterPro" id="IPR015943">
    <property type="entry name" value="WD40/YVTN_repeat-like_dom_sf"/>
</dbReference>
<evidence type="ECO:0000313" key="9">
    <source>
        <dbReference type="EMBL" id="CAE0255010.1"/>
    </source>
</evidence>
<evidence type="ECO:0000256" key="2">
    <source>
        <dbReference type="ARBA" id="ARBA00022552"/>
    </source>
</evidence>
<name>A0A7S3DE57_9EUKA</name>
<keyword evidence="3 6" id="KW-0853">WD repeat</keyword>
<dbReference type="InterPro" id="IPR001680">
    <property type="entry name" value="WD40_rpt"/>
</dbReference>
<proteinExistence type="predicted"/>
<feature type="compositionally biased region" description="Basic residues" evidence="7">
    <location>
        <begin position="448"/>
        <end position="462"/>
    </location>
</feature>
<comment type="subcellular location">
    <subcellularLocation>
        <location evidence="1">Nucleus</location>
        <location evidence="1">Nucleolus</location>
    </subcellularLocation>
</comment>
<keyword evidence="2" id="KW-0698">rRNA processing</keyword>
<dbReference type="InterPro" id="IPR019775">
    <property type="entry name" value="WD40_repeat_CS"/>
</dbReference>
<dbReference type="InterPro" id="IPR040315">
    <property type="entry name" value="WDR46/Utp7"/>
</dbReference>